<evidence type="ECO:0000313" key="1">
    <source>
        <dbReference type="EMBL" id="KAL2652092.1"/>
    </source>
</evidence>
<dbReference type="Proteomes" id="UP001605036">
    <property type="component" value="Unassembled WGS sequence"/>
</dbReference>
<organism evidence="1 2">
    <name type="scientific">Riccia fluitans</name>
    <dbReference type="NCBI Taxonomy" id="41844"/>
    <lineage>
        <taxon>Eukaryota</taxon>
        <taxon>Viridiplantae</taxon>
        <taxon>Streptophyta</taxon>
        <taxon>Embryophyta</taxon>
        <taxon>Marchantiophyta</taxon>
        <taxon>Marchantiopsida</taxon>
        <taxon>Marchantiidae</taxon>
        <taxon>Marchantiales</taxon>
        <taxon>Ricciaceae</taxon>
        <taxon>Riccia</taxon>
    </lineage>
</organism>
<protein>
    <submittedName>
        <fullName evidence="1">Uncharacterized protein</fullName>
    </submittedName>
</protein>
<evidence type="ECO:0000313" key="2">
    <source>
        <dbReference type="Proteomes" id="UP001605036"/>
    </source>
</evidence>
<proteinExistence type="predicted"/>
<sequence>MGTRFDLQLANGSAPAGTLIVTIAIQTINGGGCRCSPYETLTCAPDRLVYGACHATYEQRWAMSHSGYDRMAGQQKNLQEWHSAHSSFIQSH</sequence>
<name>A0ABD1ZLC6_9MARC</name>
<accession>A0ABD1ZLC6</accession>
<comment type="caution">
    <text evidence="1">The sequence shown here is derived from an EMBL/GenBank/DDBJ whole genome shotgun (WGS) entry which is preliminary data.</text>
</comment>
<reference evidence="1 2" key="1">
    <citation type="submission" date="2024-09" db="EMBL/GenBank/DDBJ databases">
        <title>Chromosome-scale assembly of Riccia fluitans.</title>
        <authorList>
            <person name="Paukszto L."/>
            <person name="Sawicki J."/>
            <person name="Karawczyk K."/>
            <person name="Piernik-Szablinska J."/>
            <person name="Szczecinska M."/>
            <person name="Mazdziarz M."/>
        </authorList>
    </citation>
    <scope>NUCLEOTIDE SEQUENCE [LARGE SCALE GENOMIC DNA]</scope>
    <source>
        <strain evidence="1">Rf_01</strain>
        <tissue evidence="1">Aerial parts of the thallus</tissue>
    </source>
</reference>
<keyword evidence="2" id="KW-1185">Reference proteome</keyword>
<gene>
    <name evidence="1" type="ORF">R1flu_020220</name>
</gene>
<dbReference type="AlphaFoldDB" id="A0ABD1ZLC6"/>
<dbReference type="EMBL" id="JBHFFA010000001">
    <property type="protein sequence ID" value="KAL2652092.1"/>
    <property type="molecule type" value="Genomic_DNA"/>
</dbReference>